<evidence type="ECO:0000313" key="8">
    <source>
        <dbReference type="Proteomes" id="UP000095284"/>
    </source>
</evidence>
<dbReference type="AlphaFoldDB" id="A0A1I7RUF7"/>
<dbReference type="EMBL" id="CAJFCV020000004">
    <property type="protein sequence ID" value="CAG9114094.1"/>
    <property type="molecule type" value="Genomic_DNA"/>
</dbReference>
<dbReference type="PANTHER" id="PTHR13976">
    <property type="entry name" value="HETEROGENEOUS NUCLEAR RIBONUCLEOPROTEIN-RELATED"/>
    <property type="match status" value="1"/>
</dbReference>
<dbReference type="SMR" id="A0A1I7RUF7"/>
<feature type="domain" description="RRM" evidence="5">
    <location>
        <begin position="116"/>
        <end position="188"/>
    </location>
</feature>
<proteinExistence type="predicted"/>
<evidence type="ECO:0000256" key="3">
    <source>
        <dbReference type="PROSITE-ProRule" id="PRU00176"/>
    </source>
</evidence>
<evidence type="ECO:0000313" key="6">
    <source>
        <dbReference type="EMBL" id="CAD5225088.1"/>
    </source>
</evidence>
<sequence length="465" mass="51599">MSKNLTNMAEETKPKTVLPDKPFIRLRGLPYSARDDDIIQFLGPDVHVTYIYFTSNSDGKPSGEAYVQVMGDDDVAKSQEKHQQNLGNRYIEVFVVADADQLIKRIQSTLVDRNTGAVRVRGLPYSCKKEDVYDFFKGMSVVEVIFGKEPGEWGRPTGEAFIRFSTKEEADRAMQLNGQYLGKRYVELFKVDLDAFENFKLKMDPNRIRPLNAVENPWGGYYPPPPPAYGGGYGGPPQEYGKYEGGGGDRAPYYDPYAYRQGPPAPSYGGGRGGGGGGYQPPPASAGYGQDPYYGGGAARGARAGYGPQGGYGGGYDRYNQSEPPTPNKIQMRGLPYRVTQQQIFDFFAPIQPTEIKIGYLDDGRASGDGVVEFANERDAREAFKKDRECIKQRYIELFPGDQMKLPASTTYKSIYKSAVDPYKVVDPYKMDPYKPVDPYSPYGAPATAPAMPAQPYGQPGTWRY</sequence>
<dbReference type="Proteomes" id="UP000659654">
    <property type="component" value="Unassembled WGS sequence"/>
</dbReference>
<evidence type="ECO:0000256" key="2">
    <source>
        <dbReference type="ARBA" id="ARBA00022884"/>
    </source>
</evidence>
<evidence type="ECO:0000256" key="1">
    <source>
        <dbReference type="ARBA" id="ARBA00022737"/>
    </source>
</evidence>
<keyword evidence="2 3" id="KW-0694">RNA-binding</keyword>
<dbReference type="GO" id="GO:0003723">
    <property type="term" value="F:RNA binding"/>
    <property type="evidence" value="ECO:0007669"/>
    <property type="project" value="UniProtKB-UniRule"/>
</dbReference>
<evidence type="ECO:0000313" key="10">
    <source>
        <dbReference type="WBParaSite" id="BXY_0436700.1"/>
    </source>
</evidence>
<dbReference type="InterPro" id="IPR000504">
    <property type="entry name" value="RRM_dom"/>
</dbReference>
<gene>
    <name evidence="6" type="ORF">BXYJ_LOCUS8369</name>
</gene>
<dbReference type="SMART" id="SM00360">
    <property type="entry name" value="RRM"/>
    <property type="match status" value="3"/>
</dbReference>
<dbReference type="OrthoDB" id="431068at2759"/>
<dbReference type="Proteomes" id="UP000582659">
    <property type="component" value="Unassembled WGS sequence"/>
</dbReference>
<protein>
    <submittedName>
        <fullName evidence="6">(pine wood nematode) hypothetical protein</fullName>
    </submittedName>
</protein>
<feature type="compositionally biased region" description="Gly residues" evidence="4">
    <location>
        <begin position="268"/>
        <end position="279"/>
    </location>
</feature>
<evidence type="ECO:0000313" key="9">
    <source>
        <dbReference type="Proteomes" id="UP000659654"/>
    </source>
</evidence>
<evidence type="ECO:0000313" key="7">
    <source>
        <dbReference type="EMBL" id="CAG9114094.1"/>
    </source>
</evidence>
<dbReference type="WBParaSite" id="BXY_0436700.1">
    <property type="protein sequence ID" value="BXY_0436700.1"/>
    <property type="gene ID" value="BXY_0436700"/>
</dbReference>
<dbReference type="Proteomes" id="UP000095284">
    <property type="component" value="Unplaced"/>
</dbReference>
<keyword evidence="1" id="KW-0677">Repeat</keyword>
<dbReference type="SUPFAM" id="SSF54928">
    <property type="entry name" value="RNA-binding domain, RBD"/>
    <property type="match status" value="2"/>
</dbReference>
<feature type="region of interest" description="Disordered" evidence="4">
    <location>
        <begin position="252"/>
        <end position="291"/>
    </location>
</feature>
<dbReference type="Gene3D" id="3.30.70.330">
    <property type="match status" value="3"/>
</dbReference>
<evidence type="ECO:0000256" key="4">
    <source>
        <dbReference type="SAM" id="MobiDB-lite"/>
    </source>
</evidence>
<feature type="domain" description="RRM" evidence="5">
    <location>
        <begin position="328"/>
        <end position="411"/>
    </location>
</feature>
<dbReference type="PROSITE" id="PS50102">
    <property type="entry name" value="RRM"/>
    <property type="match status" value="2"/>
</dbReference>
<keyword evidence="9" id="KW-1185">Reference proteome</keyword>
<reference evidence="10" key="1">
    <citation type="submission" date="2016-11" db="UniProtKB">
        <authorList>
            <consortium name="WormBaseParasite"/>
        </authorList>
    </citation>
    <scope>IDENTIFICATION</scope>
</reference>
<accession>A0A1I7RUF7</accession>
<dbReference type="eggNOG" id="KOG4211">
    <property type="taxonomic scope" value="Eukaryota"/>
</dbReference>
<dbReference type="Pfam" id="PF00076">
    <property type="entry name" value="RRM_1"/>
    <property type="match status" value="2"/>
</dbReference>
<evidence type="ECO:0000259" key="5">
    <source>
        <dbReference type="PROSITE" id="PS50102"/>
    </source>
</evidence>
<reference evidence="7" key="2">
    <citation type="submission" date="2020-08" db="EMBL/GenBank/DDBJ databases">
        <authorList>
            <person name="Kikuchi T."/>
        </authorList>
    </citation>
    <scope>NUCLEOTIDE SEQUENCE</scope>
    <source>
        <strain evidence="6">Ka4C1</strain>
    </source>
</reference>
<dbReference type="EMBL" id="CAJFDI010000004">
    <property type="protein sequence ID" value="CAD5225088.1"/>
    <property type="molecule type" value="Genomic_DNA"/>
</dbReference>
<dbReference type="InterPro" id="IPR050666">
    <property type="entry name" value="ESRP"/>
</dbReference>
<dbReference type="InterPro" id="IPR035979">
    <property type="entry name" value="RBD_domain_sf"/>
</dbReference>
<dbReference type="CDD" id="cd12254">
    <property type="entry name" value="RRM_hnRNPH_ESRPs_RBM12_like"/>
    <property type="match status" value="1"/>
</dbReference>
<dbReference type="InterPro" id="IPR012677">
    <property type="entry name" value="Nucleotide-bd_a/b_plait_sf"/>
</dbReference>
<name>A0A1I7RUF7_BURXY</name>
<organism evidence="8 10">
    <name type="scientific">Bursaphelenchus xylophilus</name>
    <name type="common">Pinewood nematode worm</name>
    <name type="synonym">Aphelenchoides xylophilus</name>
    <dbReference type="NCBI Taxonomy" id="6326"/>
    <lineage>
        <taxon>Eukaryota</taxon>
        <taxon>Metazoa</taxon>
        <taxon>Ecdysozoa</taxon>
        <taxon>Nematoda</taxon>
        <taxon>Chromadorea</taxon>
        <taxon>Rhabditida</taxon>
        <taxon>Tylenchina</taxon>
        <taxon>Tylenchomorpha</taxon>
        <taxon>Aphelenchoidea</taxon>
        <taxon>Aphelenchoididae</taxon>
        <taxon>Bursaphelenchus</taxon>
    </lineage>
</organism>